<evidence type="ECO:0000313" key="1">
    <source>
        <dbReference type="EMBL" id="GAH13549.1"/>
    </source>
</evidence>
<comment type="caution">
    <text evidence="1">The sequence shown here is derived from an EMBL/GenBank/DDBJ whole genome shotgun (WGS) entry which is preliminary data.</text>
</comment>
<protein>
    <submittedName>
        <fullName evidence="1">Uncharacterized protein</fullName>
    </submittedName>
</protein>
<organism evidence="1">
    <name type="scientific">marine sediment metagenome</name>
    <dbReference type="NCBI Taxonomy" id="412755"/>
    <lineage>
        <taxon>unclassified sequences</taxon>
        <taxon>metagenomes</taxon>
        <taxon>ecological metagenomes</taxon>
    </lineage>
</organism>
<reference evidence="1" key="1">
    <citation type="journal article" date="2014" name="Front. Microbiol.">
        <title>High frequency of phylogenetically diverse reductive dehalogenase-homologous genes in deep subseafloor sedimentary metagenomes.</title>
        <authorList>
            <person name="Kawai M."/>
            <person name="Futagami T."/>
            <person name="Toyoda A."/>
            <person name="Takaki Y."/>
            <person name="Nishi S."/>
            <person name="Hori S."/>
            <person name="Arai W."/>
            <person name="Tsubouchi T."/>
            <person name="Morono Y."/>
            <person name="Uchiyama I."/>
            <person name="Ito T."/>
            <person name="Fujiyama A."/>
            <person name="Inagaki F."/>
            <person name="Takami H."/>
        </authorList>
    </citation>
    <scope>NUCLEOTIDE SEQUENCE</scope>
    <source>
        <strain evidence="1">Expedition CK06-06</strain>
    </source>
</reference>
<sequence length="68" mass="7447">MEEGKKLVLGELLTIRTVPGREGKPIGRLPDGRDVWLNANVALMGKKTISRASIINFLNSMVDEGILN</sequence>
<dbReference type="EMBL" id="BART01036695">
    <property type="protein sequence ID" value="GAH13549.1"/>
    <property type="molecule type" value="Genomic_DNA"/>
</dbReference>
<gene>
    <name evidence="1" type="ORF">S01H4_61757</name>
</gene>
<feature type="non-terminal residue" evidence="1">
    <location>
        <position position="68"/>
    </location>
</feature>
<proteinExistence type="predicted"/>
<accession>X1E8Q6</accession>
<dbReference type="AlphaFoldDB" id="X1E8Q6"/>
<name>X1E8Q6_9ZZZZ</name>